<evidence type="ECO:0000313" key="1">
    <source>
        <dbReference type="EMBL" id="KAJ8002422.1"/>
    </source>
</evidence>
<keyword evidence="2" id="KW-1185">Reference proteome</keyword>
<accession>A0ACC2GFT9</accession>
<evidence type="ECO:0000313" key="2">
    <source>
        <dbReference type="Proteomes" id="UP001157502"/>
    </source>
</evidence>
<dbReference type="Proteomes" id="UP001157502">
    <property type="component" value="Chromosome 13"/>
</dbReference>
<protein>
    <submittedName>
        <fullName evidence="1">Uncharacterized protein</fullName>
    </submittedName>
</protein>
<proteinExistence type="predicted"/>
<comment type="caution">
    <text evidence="1">The sequence shown here is derived from an EMBL/GenBank/DDBJ whole genome shotgun (WGS) entry which is preliminary data.</text>
</comment>
<reference evidence="1" key="1">
    <citation type="submission" date="2021-05" db="EMBL/GenBank/DDBJ databases">
        <authorList>
            <person name="Pan Q."/>
            <person name="Jouanno E."/>
            <person name="Zahm M."/>
            <person name="Klopp C."/>
            <person name="Cabau C."/>
            <person name="Louis A."/>
            <person name="Berthelot C."/>
            <person name="Parey E."/>
            <person name="Roest Crollius H."/>
            <person name="Montfort J."/>
            <person name="Robinson-Rechavi M."/>
            <person name="Bouchez O."/>
            <person name="Lampietro C."/>
            <person name="Lopez Roques C."/>
            <person name="Donnadieu C."/>
            <person name="Postlethwait J."/>
            <person name="Bobe J."/>
            <person name="Dillon D."/>
            <person name="Chandos A."/>
            <person name="von Hippel F."/>
            <person name="Guiguen Y."/>
        </authorList>
    </citation>
    <scope>NUCLEOTIDE SEQUENCE</scope>
    <source>
        <strain evidence="1">YG-Jan2019</strain>
    </source>
</reference>
<organism evidence="1 2">
    <name type="scientific">Dallia pectoralis</name>
    <name type="common">Alaska blackfish</name>
    <dbReference type="NCBI Taxonomy" id="75939"/>
    <lineage>
        <taxon>Eukaryota</taxon>
        <taxon>Metazoa</taxon>
        <taxon>Chordata</taxon>
        <taxon>Craniata</taxon>
        <taxon>Vertebrata</taxon>
        <taxon>Euteleostomi</taxon>
        <taxon>Actinopterygii</taxon>
        <taxon>Neopterygii</taxon>
        <taxon>Teleostei</taxon>
        <taxon>Protacanthopterygii</taxon>
        <taxon>Esociformes</taxon>
        <taxon>Umbridae</taxon>
        <taxon>Dallia</taxon>
    </lineage>
</organism>
<gene>
    <name evidence="1" type="ORF">DPEC_G00158730</name>
</gene>
<sequence length="483" mass="53791">MYRFQMDIDEQNQKEADRKALLGPERQGGVMCGVGSERQSSLRSISNLLVAPERQGSLQKACSSSTLNVGPERHGSLHARTSGNCDWTLDLDNKTRPRSCVDILISPCEQRVDGETTAEEPATDTFKDSPDLRDPLKAGIPKEKPKLEKYMSVQWVSNKPDDAFPTSRARSNTTIVYDHVEAGEKAIWVVDYTPKPEALDTINPLDSALAKAGLSGQNPKQLATISSPLENILHAIQSYSIKPPATPQSTSPKAKSFALYSTATASDNVQWTKDYSNQMAQSPGQRPDNWEFRVQPRVSVVQPAVQMQKTQTVTEPEPQEQQEIAQYIEPVMVPSESLVFPPDQQLVPTDAVLFAPTLLEPPDTTLVSPVPKLVLPIIEIVEDQTMLQQATDIEIYPHQGYLMVGEDERMFPHQSKSWNKSTWKVKALGDSRARLRGASSETDLACETTVEDEKEKKEEDMEEREQCSEGRQEREAEERTGGN</sequence>
<name>A0ACC2GFT9_DALPE</name>
<dbReference type="EMBL" id="CM055740">
    <property type="protein sequence ID" value="KAJ8002422.1"/>
    <property type="molecule type" value="Genomic_DNA"/>
</dbReference>